<sequence length="758" mass="83229">MIKKQTDTTTTKIPAKKKETTPNSYNDTIKQNNLSEIKPVSILTNGNAMRKKSGVNIVDLSGGISKDNNNNLNTNVRSVSSNSVTSNSSTSSTSSIYHFNNNNIKNSGNNKNIVNNISHPCLKVRTASNDNNTKASLPNGITPTNILTVTPAEFISATSTSSSELKTPLTAVQFSLDENSVKKLTHHRGSISTIPMAGSSANSSFSITSNTPNSVTSLSSANRSTSSHNLSKLFSTKQQDIAMSDSTAAGNTSTYSDIGYNNTRKSTNGALFVLSKTPSPKGTKNNNASLSKTLLPASPQISIDDSKDNNDTNRKNSMFQMPGDFTVPSKDNTNKKEGGKIVSHSQELKQKPSGNNTNSSASKTIIGDPNTPHLPFTDFFQKKVDDAKIHILIGATGSVATIKIPLIINKFFKKYTPEKVSIQLILTKSAERFLKGAKISSNVKIWTDEDEWFGFKKIGDPIFHTELRKWADIFLIVPLSANTLAKISNGICDNLLTCIVREWNSNVPIYVAPAMNTFMYINPMTKKHLKLLQEDFPHVEVLKPVEKVLVCGDIGMGGMREWTDIVEIVVRRLKLIRGTEIGTPNNNFITENNNNGDHGLTKRTDSISSLNLINNMNRNTELVAEGERKDSVTSNSSYNDKNNINGKSTECQKLNAGNKIQTGQMKDDKNIRIGKEEEDGNELRKKVLLQNKSSLEESRDEEAENNDDSEEEEEGDDDSEEDDDSEDDDSEDDDSEDDDSEDENDDDSDDDPVVIIDN</sequence>
<feature type="domain" description="Flavoprotein" evidence="4">
    <location>
        <begin position="390"/>
        <end position="571"/>
    </location>
</feature>
<dbReference type="SUPFAM" id="SSF52507">
    <property type="entry name" value="Homo-oligomeric flavin-containing Cys decarboxylases, HFCD"/>
    <property type="match status" value="1"/>
</dbReference>
<feature type="compositionally biased region" description="Basic and acidic residues" evidence="3">
    <location>
        <begin position="304"/>
        <end position="314"/>
    </location>
</feature>
<organism evidence="5 6">
    <name type="scientific">Saccharomycodes ludwigii</name>
    <dbReference type="NCBI Taxonomy" id="36035"/>
    <lineage>
        <taxon>Eukaryota</taxon>
        <taxon>Fungi</taxon>
        <taxon>Dikarya</taxon>
        <taxon>Ascomycota</taxon>
        <taxon>Saccharomycotina</taxon>
        <taxon>Saccharomycetes</taxon>
        <taxon>Saccharomycodales</taxon>
        <taxon>Saccharomycodaceae</taxon>
        <taxon>Saccharomycodes</taxon>
    </lineage>
</organism>
<feature type="compositionally biased region" description="Polar residues" evidence="3">
    <location>
        <begin position="276"/>
        <end position="292"/>
    </location>
</feature>
<evidence type="ECO:0000313" key="5">
    <source>
        <dbReference type="EMBL" id="SSD60051.1"/>
    </source>
</evidence>
<dbReference type="EMBL" id="UFAJ01000259">
    <property type="protein sequence ID" value="SSD60051.1"/>
    <property type="molecule type" value="Genomic_DNA"/>
</dbReference>
<reference evidence="6" key="1">
    <citation type="submission" date="2018-06" db="EMBL/GenBank/DDBJ databases">
        <authorList>
            <person name="Guldener U."/>
        </authorList>
    </citation>
    <scope>NUCLEOTIDE SEQUENCE [LARGE SCALE GENOMIC DNA]</scope>
    <source>
        <strain evidence="6">UTAD17</strain>
    </source>
</reference>
<proteinExistence type="inferred from homology"/>
<dbReference type="InterPro" id="IPR036551">
    <property type="entry name" value="Flavin_trans-like"/>
</dbReference>
<dbReference type="InterPro" id="IPR003382">
    <property type="entry name" value="Flavoprotein"/>
</dbReference>
<feature type="compositionally biased region" description="Acidic residues" evidence="3">
    <location>
        <begin position="698"/>
        <end position="752"/>
    </location>
</feature>
<evidence type="ECO:0000259" key="4">
    <source>
        <dbReference type="Pfam" id="PF02441"/>
    </source>
</evidence>
<evidence type="ECO:0000256" key="1">
    <source>
        <dbReference type="ARBA" id="ARBA00022993"/>
    </source>
</evidence>
<dbReference type="PANTHER" id="PTHR14359:SF6">
    <property type="entry name" value="PHOSPHOPANTOTHENOYLCYSTEINE DECARBOXYLASE"/>
    <property type="match status" value="1"/>
</dbReference>
<dbReference type="Proteomes" id="UP000262825">
    <property type="component" value="Unassembled WGS sequence"/>
</dbReference>
<feature type="compositionally biased region" description="Polar residues" evidence="3">
    <location>
        <begin position="632"/>
        <end position="652"/>
    </location>
</feature>
<dbReference type="Gene3D" id="3.40.50.1950">
    <property type="entry name" value="Flavin prenyltransferase-like"/>
    <property type="match status" value="1"/>
</dbReference>
<feature type="region of interest" description="Disordered" evidence="3">
    <location>
        <begin position="192"/>
        <end position="226"/>
    </location>
</feature>
<gene>
    <name evidence="5" type="ORF">SCODWIG_01812</name>
</gene>
<dbReference type="Pfam" id="PF02441">
    <property type="entry name" value="Flavoprotein"/>
    <property type="match status" value="1"/>
</dbReference>
<dbReference type="PANTHER" id="PTHR14359">
    <property type="entry name" value="HOMO-OLIGOMERIC FLAVIN CONTAINING CYS DECARBOXYLASE FAMILY"/>
    <property type="match status" value="1"/>
</dbReference>
<dbReference type="AlphaFoldDB" id="A0A376B5Z0"/>
<name>A0A376B5Z0_9ASCO</name>
<dbReference type="GO" id="GO:0071513">
    <property type="term" value="C:phosphopantothenoylcysteine decarboxylase complex"/>
    <property type="evidence" value="ECO:0007669"/>
    <property type="project" value="TreeGrafter"/>
</dbReference>
<dbReference type="GO" id="GO:0004633">
    <property type="term" value="F:phosphopantothenoylcysteine decarboxylase activity"/>
    <property type="evidence" value="ECO:0007669"/>
    <property type="project" value="TreeGrafter"/>
</dbReference>
<protein>
    <recommendedName>
        <fullName evidence="4">Flavoprotein domain-containing protein</fullName>
    </recommendedName>
</protein>
<keyword evidence="1" id="KW-0173">Coenzyme A biosynthesis</keyword>
<comment type="similarity">
    <text evidence="2">Belongs to the HFCD (homooligomeric flavin containing Cys decarboxylase) superfamily.</text>
</comment>
<feature type="region of interest" description="Disordered" evidence="3">
    <location>
        <begin position="621"/>
        <end position="758"/>
    </location>
</feature>
<feature type="compositionally biased region" description="Low complexity" evidence="3">
    <location>
        <begin position="199"/>
        <end position="226"/>
    </location>
</feature>
<feature type="compositionally biased region" description="Polar residues" evidence="3">
    <location>
        <begin position="352"/>
        <end position="363"/>
    </location>
</feature>
<keyword evidence="6" id="KW-1185">Reference proteome</keyword>
<dbReference type="VEuPathDB" id="FungiDB:SCODWIG_01812"/>
<dbReference type="GO" id="GO:0010181">
    <property type="term" value="F:FMN binding"/>
    <property type="evidence" value="ECO:0007669"/>
    <property type="project" value="TreeGrafter"/>
</dbReference>
<feature type="compositionally biased region" description="Basic and acidic residues" evidence="3">
    <location>
        <begin position="665"/>
        <end position="685"/>
    </location>
</feature>
<accession>A0A376B5Z0</accession>
<dbReference type="GO" id="GO:0015937">
    <property type="term" value="P:coenzyme A biosynthetic process"/>
    <property type="evidence" value="ECO:0007669"/>
    <property type="project" value="UniProtKB-KW"/>
</dbReference>
<feature type="region of interest" description="Disordered" evidence="3">
    <location>
        <begin position="273"/>
        <end position="367"/>
    </location>
</feature>
<feature type="region of interest" description="Disordered" evidence="3">
    <location>
        <begin position="1"/>
        <end position="27"/>
    </location>
</feature>
<evidence type="ECO:0000256" key="2">
    <source>
        <dbReference type="ARBA" id="ARBA00038350"/>
    </source>
</evidence>
<evidence type="ECO:0000256" key="3">
    <source>
        <dbReference type="SAM" id="MobiDB-lite"/>
    </source>
</evidence>
<evidence type="ECO:0000313" key="6">
    <source>
        <dbReference type="Proteomes" id="UP000262825"/>
    </source>
</evidence>